<keyword evidence="2" id="KW-1185">Reference proteome</keyword>
<proteinExistence type="predicted"/>
<dbReference type="AlphaFoldDB" id="A0AAD8YE54"/>
<name>A0AAD8YE54_9STRA</name>
<comment type="caution">
    <text evidence="1">The sequence shown here is derived from an EMBL/GenBank/DDBJ whole genome shotgun (WGS) entry which is preliminary data.</text>
</comment>
<organism evidence="1 2">
    <name type="scientific">Skeletonema marinoi</name>
    <dbReference type="NCBI Taxonomy" id="267567"/>
    <lineage>
        <taxon>Eukaryota</taxon>
        <taxon>Sar</taxon>
        <taxon>Stramenopiles</taxon>
        <taxon>Ochrophyta</taxon>
        <taxon>Bacillariophyta</taxon>
        <taxon>Coscinodiscophyceae</taxon>
        <taxon>Thalassiosirophycidae</taxon>
        <taxon>Thalassiosirales</taxon>
        <taxon>Skeletonemataceae</taxon>
        <taxon>Skeletonema</taxon>
        <taxon>Skeletonema marinoi-dohrnii complex</taxon>
    </lineage>
</organism>
<dbReference type="EMBL" id="JATAAI010000008">
    <property type="protein sequence ID" value="KAK1743782.1"/>
    <property type="molecule type" value="Genomic_DNA"/>
</dbReference>
<dbReference type="Proteomes" id="UP001224775">
    <property type="component" value="Unassembled WGS sequence"/>
</dbReference>
<protein>
    <submittedName>
        <fullName evidence="1">Uncharacterized protein</fullName>
    </submittedName>
</protein>
<evidence type="ECO:0000313" key="1">
    <source>
        <dbReference type="EMBL" id="KAK1743782.1"/>
    </source>
</evidence>
<evidence type="ECO:0000313" key="2">
    <source>
        <dbReference type="Proteomes" id="UP001224775"/>
    </source>
</evidence>
<reference evidence="1" key="1">
    <citation type="submission" date="2023-06" db="EMBL/GenBank/DDBJ databases">
        <title>Survivors Of The Sea: Transcriptome response of Skeletonema marinoi to long-term dormancy.</title>
        <authorList>
            <person name="Pinder M.I.M."/>
            <person name="Kourtchenko O."/>
            <person name="Robertson E.K."/>
            <person name="Larsson T."/>
            <person name="Maumus F."/>
            <person name="Osuna-Cruz C.M."/>
            <person name="Vancaester E."/>
            <person name="Stenow R."/>
            <person name="Vandepoele K."/>
            <person name="Ploug H."/>
            <person name="Bruchert V."/>
            <person name="Godhe A."/>
            <person name="Topel M."/>
        </authorList>
    </citation>
    <scope>NUCLEOTIDE SEQUENCE</scope>
    <source>
        <strain evidence="1">R05AC</strain>
    </source>
</reference>
<sequence>MDWMDSGRSCKSVGIASGVWISVDSDSAEGGSKLSLLFCGGGGGGVVDEVPLVTSSGGGEV</sequence>
<accession>A0AAD8YE54</accession>
<gene>
    <name evidence="1" type="ORF">QTG54_005379</name>
</gene>